<organism evidence="4">
    <name type="scientific">Gongylonema pulchrum</name>
    <dbReference type="NCBI Taxonomy" id="637853"/>
    <lineage>
        <taxon>Eukaryota</taxon>
        <taxon>Metazoa</taxon>
        <taxon>Ecdysozoa</taxon>
        <taxon>Nematoda</taxon>
        <taxon>Chromadorea</taxon>
        <taxon>Rhabditida</taxon>
        <taxon>Spirurina</taxon>
        <taxon>Spiruromorpha</taxon>
        <taxon>Spiruroidea</taxon>
        <taxon>Gongylonematidae</taxon>
        <taxon>Gongylonema</taxon>
    </lineage>
</organism>
<dbReference type="Proteomes" id="UP000271098">
    <property type="component" value="Unassembled WGS sequence"/>
</dbReference>
<feature type="compositionally biased region" description="Acidic residues" evidence="1">
    <location>
        <begin position="167"/>
        <end position="184"/>
    </location>
</feature>
<reference evidence="2 3" key="2">
    <citation type="submission" date="2018-11" db="EMBL/GenBank/DDBJ databases">
        <authorList>
            <consortium name="Pathogen Informatics"/>
        </authorList>
    </citation>
    <scope>NUCLEOTIDE SEQUENCE [LARGE SCALE GENOMIC DNA]</scope>
</reference>
<sequence length="194" mass="22391">MFQAFHYCICQIMCCPEFKLSMALGKRSSNEADEDDDEPPSNVRDEMKKLVTQVFRKYIIEAILPHVLRLKYYLQEKRLPELEFGIIRVLRELCKDHREQLDEFLASDKQLKAEIKFDLEKLEIIGIFENLFLANVPAESTPPTASNAPDAVAVETDDKNSSKTAQEEMEVDSDKNENDEEMPEEPCPAQVSWM</sequence>
<feature type="region of interest" description="Disordered" evidence="1">
    <location>
        <begin position="139"/>
        <end position="194"/>
    </location>
</feature>
<evidence type="ECO:0000313" key="4">
    <source>
        <dbReference type="WBParaSite" id="GPUH_0000373301-mRNA-1"/>
    </source>
</evidence>
<keyword evidence="3" id="KW-1185">Reference proteome</keyword>
<name>A0A183D4T5_9BILA</name>
<evidence type="ECO:0000313" key="3">
    <source>
        <dbReference type="Proteomes" id="UP000271098"/>
    </source>
</evidence>
<dbReference type="AlphaFoldDB" id="A0A183D4T5"/>
<dbReference type="EMBL" id="UYRT01006543">
    <property type="protein sequence ID" value="VDK40710.1"/>
    <property type="molecule type" value="Genomic_DNA"/>
</dbReference>
<protein>
    <submittedName>
        <fullName evidence="4">GED domain-containing protein</fullName>
    </submittedName>
</protein>
<accession>A0A183D4T5</accession>
<dbReference type="WBParaSite" id="GPUH_0000373301-mRNA-1">
    <property type="protein sequence ID" value="GPUH_0000373301-mRNA-1"/>
    <property type="gene ID" value="GPUH_0000373301"/>
</dbReference>
<dbReference type="OrthoDB" id="5873768at2759"/>
<gene>
    <name evidence="2" type="ORF">GPUH_LOCUS3725</name>
</gene>
<reference evidence="4" key="1">
    <citation type="submission" date="2016-06" db="UniProtKB">
        <authorList>
            <consortium name="WormBaseParasite"/>
        </authorList>
    </citation>
    <scope>IDENTIFICATION</scope>
</reference>
<evidence type="ECO:0000256" key="1">
    <source>
        <dbReference type="SAM" id="MobiDB-lite"/>
    </source>
</evidence>
<evidence type="ECO:0000313" key="2">
    <source>
        <dbReference type="EMBL" id="VDK40710.1"/>
    </source>
</evidence>
<proteinExistence type="predicted"/>